<reference evidence="5 6" key="1">
    <citation type="submission" date="2016-07" db="EMBL/GenBank/DDBJ databases">
        <title>Pervasive Adenine N6-methylation of Active Genes in Fungi.</title>
        <authorList>
            <consortium name="DOE Joint Genome Institute"/>
            <person name="Mondo S.J."/>
            <person name="Dannebaum R.O."/>
            <person name="Kuo R.C."/>
            <person name="Labutti K."/>
            <person name="Haridas S."/>
            <person name="Kuo A."/>
            <person name="Salamov A."/>
            <person name="Ahrendt S.R."/>
            <person name="Lipzen A."/>
            <person name="Sullivan W."/>
            <person name="Andreopoulos W.B."/>
            <person name="Clum A."/>
            <person name="Lindquist E."/>
            <person name="Daum C."/>
            <person name="Ramamoorthy G.K."/>
            <person name="Gryganskyi A."/>
            <person name="Culley D."/>
            <person name="Magnuson J.K."/>
            <person name="James T.Y."/>
            <person name="O'Malley M.A."/>
            <person name="Stajich J.E."/>
            <person name="Spatafora J.W."/>
            <person name="Visel A."/>
            <person name="Grigoriev I.V."/>
        </authorList>
    </citation>
    <scope>NUCLEOTIDE SEQUENCE [LARGE SCALE GENOMIC DNA]</scope>
    <source>
        <strain evidence="5 6">NRRL 2496</strain>
    </source>
</reference>
<evidence type="ECO:0008006" key="7">
    <source>
        <dbReference type="Google" id="ProtNLM"/>
    </source>
</evidence>
<evidence type="ECO:0000313" key="6">
    <source>
        <dbReference type="Proteomes" id="UP000242180"/>
    </source>
</evidence>
<dbReference type="InterPro" id="IPR036291">
    <property type="entry name" value="NAD(P)-bd_dom_sf"/>
</dbReference>
<name>A0A1X2HJB4_SYNRA</name>
<dbReference type="Pfam" id="PF00106">
    <property type="entry name" value="adh_short"/>
    <property type="match status" value="1"/>
</dbReference>
<sequence>MAKVWTSSKPATLICNAGSTGDLRKTVAEYTAEEIQAYYDMNIISYTTLISGFLDIFSCCKTYIINISSLLAVQPFANWGLYASGKAARDMLLQVIAKENKEGSVRTLSYAPGPLDNTMQKHVRETLGDPEQAKLYTDMATQGKLVSMESSAKKLVDILQKDVFVSGAHIDYFDDDI</sequence>
<evidence type="ECO:0000256" key="3">
    <source>
        <dbReference type="ARBA" id="ARBA00022857"/>
    </source>
</evidence>
<comment type="caution">
    <text evidence="5">The sequence shown here is derived from an EMBL/GenBank/DDBJ whole genome shotgun (WGS) entry which is preliminary data.</text>
</comment>
<dbReference type="SUPFAM" id="SSF51735">
    <property type="entry name" value="NAD(P)-binding Rossmann-fold domains"/>
    <property type="match status" value="1"/>
</dbReference>
<evidence type="ECO:0000256" key="2">
    <source>
        <dbReference type="ARBA" id="ARBA00022490"/>
    </source>
</evidence>
<dbReference type="PANTHER" id="PTHR44085:SF2">
    <property type="entry name" value="SEPIAPTERIN REDUCTASE"/>
    <property type="match status" value="1"/>
</dbReference>
<organism evidence="5 6">
    <name type="scientific">Syncephalastrum racemosum</name>
    <name type="common">Filamentous fungus</name>
    <dbReference type="NCBI Taxonomy" id="13706"/>
    <lineage>
        <taxon>Eukaryota</taxon>
        <taxon>Fungi</taxon>
        <taxon>Fungi incertae sedis</taxon>
        <taxon>Mucoromycota</taxon>
        <taxon>Mucoromycotina</taxon>
        <taxon>Mucoromycetes</taxon>
        <taxon>Mucorales</taxon>
        <taxon>Syncephalastraceae</taxon>
        <taxon>Syncephalastrum</taxon>
    </lineage>
</organism>
<comment type="subcellular location">
    <subcellularLocation>
        <location evidence="1">Cytoplasm</location>
    </subcellularLocation>
</comment>
<dbReference type="GO" id="GO:0006729">
    <property type="term" value="P:tetrahydrobiopterin biosynthetic process"/>
    <property type="evidence" value="ECO:0007669"/>
    <property type="project" value="TreeGrafter"/>
</dbReference>
<dbReference type="AlphaFoldDB" id="A0A1X2HJB4"/>
<proteinExistence type="predicted"/>
<keyword evidence="2" id="KW-0963">Cytoplasm</keyword>
<dbReference type="Gene3D" id="3.40.50.720">
    <property type="entry name" value="NAD(P)-binding Rossmann-like Domain"/>
    <property type="match status" value="1"/>
</dbReference>
<dbReference type="InterPro" id="IPR051721">
    <property type="entry name" value="Biopterin_syn/organic_redct"/>
</dbReference>
<evidence type="ECO:0000256" key="1">
    <source>
        <dbReference type="ARBA" id="ARBA00004496"/>
    </source>
</evidence>
<protein>
    <recommendedName>
        <fullName evidence="7">Sepiapterin reductase</fullName>
    </recommendedName>
</protein>
<dbReference type="GO" id="GO:0005737">
    <property type="term" value="C:cytoplasm"/>
    <property type="evidence" value="ECO:0007669"/>
    <property type="project" value="UniProtKB-SubCell"/>
</dbReference>
<dbReference type="STRING" id="13706.A0A1X2HJB4"/>
<evidence type="ECO:0000313" key="5">
    <source>
        <dbReference type="EMBL" id="ORY98686.1"/>
    </source>
</evidence>
<accession>A0A1X2HJB4</accession>
<dbReference type="OrthoDB" id="153074at2759"/>
<dbReference type="InterPro" id="IPR002347">
    <property type="entry name" value="SDR_fam"/>
</dbReference>
<keyword evidence="4" id="KW-0560">Oxidoreductase</keyword>
<dbReference type="EMBL" id="MCGN01000003">
    <property type="protein sequence ID" value="ORY98686.1"/>
    <property type="molecule type" value="Genomic_DNA"/>
</dbReference>
<dbReference type="PANTHER" id="PTHR44085">
    <property type="entry name" value="SEPIAPTERIN REDUCTASE"/>
    <property type="match status" value="1"/>
</dbReference>
<dbReference type="Proteomes" id="UP000242180">
    <property type="component" value="Unassembled WGS sequence"/>
</dbReference>
<dbReference type="GO" id="GO:0004757">
    <property type="term" value="F:sepiapterin reductase (NADP+) activity"/>
    <property type="evidence" value="ECO:0007669"/>
    <property type="project" value="TreeGrafter"/>
</dbReference>
<keyword evidence="3" id="KW-0521">NADP</keyword>
<gene>
    <name evidence="5" type="ORF">BCR43DRAFT_487976</name>
</gene>
<evidence type="ECO:0000256" key="4">
    <source>
        <dbReference type="ARBA" id="ARBA00023002"/>
    </source>
</evidence>
<keyword evidence="6" id="KW-1185">Reference proteome</keyword>
<dbReference type="InParanoid" id="A0A1X2HJB4"/>